<accession>A0A110A7K4</accession>
<evidence type="ECO:0000313" key="4">
    <source>
        <dbReference type="Proteomes" id="UP000068026"/>
    </source>
</evidence>
<reference evidence="4" key="2">
    <citation type="submission" date="2016-01" db="EMBL/GenBank/DDBJ databases">
        <authorList>
            <person name="Poehlein A."/>
            <person name="Schlien K."/>
            <person name="Gottschalk G."/>
            <person name="Buckel W."/>
            <person name="Daniel R."/>
        </authorList>
    </citation>
    <scope>NUCLEOTIDE SEQUENCE [LARGE SCALE GENOMIC DNA]</scope>
    <source>
        <strain evidence="4">X2</strain>
    </source>
</reference>
<name>A0A110A7K4_ANAPI</name>
<reference evidence="2 4" key="1">
    <citation type="journal article" date="2016" name="Genome Announc.">
        <title>Complete Genome Sequence of the Amino Acid-Fermenting Clostridium propionicum X2 (DSM 1682).</title>
        <authorList>
            <person name="Poehlein A."/>
            <person name="Schlien K."/>
            <person name="Chowdhury N.P."/>
            <person name="Gottschalk G."/>
            <person name="Buckel W."/>
            <person name="Daniel R."/>
        </authorList>
    </citation>
    <scope>NUCLEOTIDE SEQUENCE [LARGE SCALE GENOMIC DNA]</scope>
    <source>
        <strain evidence="2 4">X2</strain>
    </source>
</reference>
<evidence type="ECO:0000313" key="3">
    <source>
        <dbReference type="EMBL" id="SHF04105.1"/>
    </source>
</evidence>
<evidence type="ECO:0000313" key="2">
    <source>
        <dbReference type="EMBL" id="AMJ41868.1"/>
    </source>
</evidence>
<organism evidence="3 5">
    <name type="scientific">Anaerotignum propionicum DSM 1682</name>
    <dbReference type="NCBI Taxonomy" id="991789"/>
    <lineage>
        <taxon>Bacteria</taxon>
        <taxon>Bacillati</taxon>
        <taxon>Bacillota</taxon>
        <taxon>Clostridia</taxon>
        <taxon>Lachnospirales</taxon>
        <taxon>Anaerotignaceae</taxon>
        <taxon>Anaerotignum</taxon>
    </lineage>
</organism>
<feature type="compositionally biased region" description="Basic and acidic residues" evidence="1">
    <location>
        <begin position="1"/>
        <end position="25"/>
    </location>
</feature>
<dbReference type="AlphaFoldDB" id="A0A110A7K4"/>
<dbReference type="KEGG" id="cpro:CPRO_23010"/>
<dbReference type="EMBL" id="CP014223">
    <property type="protein sequence ID" value="AMJ41868.1"/>
    <property type="molecule type" value="Genomic_DNA"/>
</dbReference>
<feature type="compositionally biased region" description="Basic and acidic residues" evidence="1">
    <location>
        <begin position="103"/>
        <end position="122"/>
    </location>
</feature>
<feature type="region of interest" description="Disordered" evidence="1">
    <location>
        <begin position="101"/>
        <end position="122"/>
    </location>
</feature>
<dbReference type="EMBL" id="FQUA01000014">
    <property type="protein sequence ID" value="SHF04105.1"/>
    <property type="molecule type" value="Genomic_DNA"/>
</dbReference>
<reference evidence="3" key="3">
    <citation type="submission" date="2016-11" db="EMBL/GenBank/DDBJ databases">
        <authorList>
            <person name="Varghese N."/>
            <person name="Submissions S."/>
        </authorList>
    </citation>
    <scope>NUCLEOTIDE SEQUENCE</scope>
    <source>
        <strain evidence="3">DSM 1682</strain>
    </source>
</reference>
<feature type="region of interest" description="Disordered" evidence="1">
    <location>
        <begin position="1"/>
        <end position="30"/>
    </location>
</feature>
<dbReference type="OrthoDB" id="2066276at2"/>
<keyword evidence="4" id="KW-1185">Reference proteome</keyword>
<dbReference type="Proteomes" id="UP000068026">
    <property type="component" value="Chromosome"/>
</dbReference>
<dbReference type="RefSeq" id="WP_066051778.1">
    <property type="nucleotide sequence ID" value="NZ_CP014223.1"/>
</dbReference>
<dbReference type="Proteomes" id="UP000184204">
    <property type="component" value="Unassembled WGS sequence"/>
</dbReference>
<protein>
    <submittedName>
        <fullName evidence="3">Uncharacterized protein</fullName>
    </submittedName>
</protein>
<proteinExistence type="predicted"/>
<gene>
    <name evidence="2" type="ORF">CPRO_23010</name>
    <name evidence="3" type="ORF">SAMN02745151_02595</name>
</gene>
<evidence type="ECO:0000256" key="1">
    <source>
        <dbReference type="SAM" id="MobiDB-lite"/>
    </source>
</evidence>
<sequence length="122" mass="14235">MTDKERKRRRMEMEKRMRDRREGRNPGESSPQWLLIFRTYVTVILAGALVLVSAFHTDTSEAVCNQLKETIAYQIPAEDVATAREKITAFWKDRNITLPAFHNEQKAPKENKVYKPDLEESP</sequence>
<reference evidence="5" key="4">
    <citation type="submission" date="2016-11" db="EMBL/GenBank/DDBJ databases">
        <authorList>
            <person name="Jaros S."/>
            <person name="Januszkiewicz K."/>
            <person name="Wedrychowicz H."/>
        </authorList>
    </citation>
    <scope>NUCLEOTIDE SEQUENCE [LARGE SCALE GENOMIC DNA]</scope>
    <source>
        <strain evidence="5">DSM 1682</strain>
    </source>
</reference>
<evidence type="ECO:0000313" key="5">
    <source>
        <dbReference type="Proteomes" id="UP000184204"/>
    </source>
</evidence>